<reference evidence="2" key="1">
    <citation type="submission" date="2021-06" db="EMBL/GenBank/DDBJ databases">
        <authorList>
            <person name="Kallberg Y."/>
            <person name="Tangrot J."/>
            <person name="Rosling A."/>
        </authorList>
    </citation>
    <scope>NUCLEOTIDE SEQUENCE</scope>
    <source>
        <strain evidence="2">IN212</strain>
    </source>
</reference>
<name>A0A9N9CE68_9GLOM</name>
<feature type="region of interest" description="Disordered" evidence="1">
    <location>
        <begin position="125"/>
        <end position="146"/>
    </location>
</feature>
<dbReference type="OrthoDB" id="2445775at2759"/>
<evidence type="ECO:0000313" key="3">
    <source>
        <dbReference type="Proteomes" id="UP000789396"/>
    </source>
</evidence>
<proteinExistence type="predicted"/>
<evidence type="ECO:0000256" key="1">
    <source>
        <dbReference type="SAM" id="MobiDB-lite"/>
    </source>
</evidence>
<comment type="caution">
    <text evidence="2">The sequence shown here is derived from an EMBL/GenBank/DDBJ whole genome shotgun (WGS) entry which is preliminary data.</text>
</comment>
<dbReference type="EMBL" id="CAJVPZ010008368">
    <property type="protein sequence ID" value="CAG8597243.1"/>
    <property type="molecule type" value="Genomic_DNA"/>
</dbReference>
<organism evidence="2 3">
    <name type="scientific">Racocetra fulgida</name>
    <dbReference type="NCBI Taxonomy" id="60492"/>
    <lineage>
        <taxon>Eukaryota</taxon>
        <taxon>Fungi</taxon>
        <taxon>Fungi incertae sedis</taxon>
        <taxon>Mucoromycota</taxon>
        <taxon>Glomeromycotina</taxon>
        <taxon>Glomeromycetes</taxon>
        <taxon>Diversisporales</taxon>
        <taxon>Gigasporaceae</taxon>
        <taxon>Racocetra</taxon>
    </lineage>
</organism>
<gene>
    <name evidence="2" type="ORF">RFULGI_LOCUS6462</name>
</gene>
<dbReference type="AlphaFoldDB" id="A0A9N9CE68"/>
<keyword evidence="3" id="KW-1185">Reference proteome</keyword>
<dbReference type="Proteomes" id="UP000789396">
    <property type="component" value="Unassembled WGS sequence"/>
</dbReference>
<feature type="non-terminal residue" evidence="2">
    <location>
        <position position="146"/>
    </location>
</feature>
<accession>A0A9N9CE68</accession>
<evidence type="ECO:0000313" key="2">
    <source>
        <dbReference type="EMBL" id="CAG8597243.1"/>
    </source>
</evidence>
<protein>
    <submittedName>
        <fullName evidence="2">3906_t:CDS:1</fullName>
    </submittedName>
</protein>
<sequence length="146" mass="16610">MATFNKQLVIIQCKNVGKPIGINIIKNFQASVTRFAEGTLCIIVYNSKKLSNHRYYLTKNAKSWWENLCPKIKIVTEKTIVNCIKKNLLQGRMPHDELYGNHQGVSYNDMSNVITNDGKMPHELYGDHRLGQGAKSIETNDDGRMP</sequence>